<reference evidence="2" key="1">
    <citation type="submission" date="2020-08" db="EMBL/GenBank/DDBJ databases">
        <title>Multicomponent nature underlies the extraordinary mechanical properties of spider dragline silk.</title>
        <authorList>
            <person name="Kono N."/>
            <person name="Nakamura H."/>
            <person name="Mori M."/>
            <person name="Yoshida Y."/>
            <person name="Ohtoshi R."/>
            <person name="Malay A.D."/>
            <person name="Moran D.A.P."/>
            <person name="Tomita M."/>
            <person name="Numata K."/>
            <person name="Arakawa K."/>
        </authorList>
    </citation>
    <scope>NUCLEOTIDE SEQUENCE</scope>
</reference>
<organism evidence="2 3">
    <name type="scientific">Trichonephila inaurata madagascariensis</name>
    <dbReference type="NCBI Taxonomy" id="2747483"/>
    <lineage>
        <taxon>Eukaryota</taxon>
        <taxon>Metazoa</taxon>
        <taxon>Ecdysozoa</taxon>
        <taxon>Arthropoda</taxon>
        <taxon>Chelicerata</taxon>
        <taxon>Arachnida</taxon>
        <taxon>Araneae</taxon>
        <taxon>Araneomorphae</taxon>
        <taxon>Entelegynae</taxon>
        <taxon>Araneoidea</taxon>
        <taxon>Nephilidae</taxon>
        <taxon>Trichonephila</taxon>
        <taxon>Trichonephila inaurata</taxon>
    </lineage>
</organism>
<gene>
    <name evidence="2" type="ORF">TNIN_276361</name>
</gene>
<comment type="caution">
    <text evidence="2">The sequence shown here is derived from an EMBL/GenBank/DDBJ whole genome shotgun (WGS) entry which is preliminary data.</text>
</comment>
<proteinExistence type="predicted"/>
<accession>A0A8X7BTB8</accession>
<keyword evidence="3" id="KW-1185">Reference proteome</keyword>
<dbReference type="EMBL" id="BMAV01004075">
    <property type="protein sequence ID" value="GFY44116.1"/>
    <property type="molecule type" value="Genomic_DNA"/>
</dbReference>
<protein>
    <submittedName>
        <fullName evidence="2">Uncharacterized protein</fullName>
    </submittedName>
</protein>
<feature type="region of interest" description="Disordered" evidence="1">
    <location>
        <begin position="168"/>
        <end position="190"/>
    </location>
</feature>
<sequence>MIFQRKFVLERSLREHKDEPKTQKEATKELFRAQGLRKRTIVLIFSWHFIGECNRKWPSEKDLDVHEHRFFFGPQLPVHRVGRRRALQCAVVSSGRSVGMGGGSNSSQVHGTQKMFQLRHLRRGRSTLHQSGHWETREVFFSLFNVVRVDKAHGVDLVLCVSAMDSRDTATGPPRNCPRARRDSQPRLPGLPTSAYLSGTHTTFVANDAAGSSPRGRWTHVPVPSGDAPYQLPQHPGGCASPPVWRSLVCSQLCTLPQFSQLTSSVFNSQNETNLLNALG</sequence>
<evidence type="ECO:0000256" key="1">
    <source>
        <dbReference type="SAM" id="MobiDB-lite"/>
    </source>
</evidence>
<name>A0A8X7BTB8_9ARAC</name>
<dbReference type="Proteomes" id="UP000886998">
    <property type="component" value="Unassembled WGS sequence"/>
</dbReference>
<dbReference type="AlphaFoldDB" id="A0A8X7BTB8"/>
<evidence type="ECO:0000313" key="3">
    <source>
        <dbReference type="Proteomes" id="UP000886998"/>
    </source>
</evidence>
<evidence type="ECO:0000313" key="2">
    <source>
        <dbReference type="EMBL" id="GFY44116.1"/>
    </source>
</evidence>